<dbReference type="InterPro" id="IPR000644">
    <property type="entry name" value="CBS_dom"/>
</dbReference>
<keyword evidence="1 2" id="KW-0129">CBS domain</keyword>
<evidence type="ECO:0000256" key="1">
    <source>
        <dbReference type="ARBA" id="ARBA00023122"/>
    </source>
</evidence>
<feature type="domain" description="CBS" evidence="3">
    <location>
        <begin position="81"/>
        <end position="138"/>
    </location>
</feature>
<accession>A0A6I2GNS9</accession>
<evidence type="ECO:0000256" key="2">
    <source>
        <dbReference type="PROSITE-ProRule" id="PRU00703"/>
    </source>
</evidence>
<dbReference type="SUPFAM" id="SSF54631">
    <property type="entry name" value="CBS-domain pair"/>
    <property type="match status" value="1"/>
</dbReference>
<sequence length="215" mass="23533">MYIKDYMSTNLITITPETSVVKASDLLKQHDINRLPVLENGQLVGLITKEVISKNSPSGATSLSAHEVNYLLEKTTAKDIMVKKVMTIGPDNMVEEAASIMRANNIGVLVVTEGSQLVGIITDKDIFKAFVDVSGYDTPGSSLVVELVGDRKGVIEEVGDALVETDVNLTHMIVYHHENNIRLVLHVSTTETDELEAAIKARGYEVKSVHEKTNE</sequence>
<dbReference type="InterPro" id="IPR046342">
    <property type="entry name" value="CBS_dom_sf"/>
</dbReference>
<dbReference type="Proteomes" id="UP000469870">
    <property type="component" value="Unassembled WGS sequence"/>
</dbReference>
<dbReference type="Gene3D" id="3.10.580.10">
    <property type="entry name" value="CBS-domain"/>
    <property type="match status" value="1"/>
</dbReference>
<dbReference type="CDD" id="cd04584">
    <property type="entry name" value="CBS_pair_AcuB_like"/>
    <property type="match status" value="1"/>
</dbReference>
<dbReference type="PANTHER" id="PTHR43080:SF2">
    <property type="entry name" value="CBS DOMAIN-CONTAINING PROTEIN"/>
    <property type="match status" value="1"/>
</dbReference>
<dbReference type="EMBL" id="WJQR01000003">
    <property type="protein sequence ID" value="MRI81067.1"/>
    <property type="molecule type" value="Genomic_DNA"/>
</dbReference>
<organism evidence="5 6">
    <name type="scientific">Fundicoccus ignavus</name>
    <dbReference type="NCBI Taxonomy" id="2664442"/>
    <lineage>
        <taxon>Bacteria</taxon>
        <taxon>Bacillati</taxon>
        <taxon>Bacillota</taxon>
        <taxon>Bacilli</taxon>
        <taxon>Lactobacillales</taxon>
        <taxon>Aerococcaceae</taxon>
        <taxon>Fundicoccus</taxon>
    </lineage>
</organism>
<feature type="domain" description="CBS" evidence="3">
    <location>
        <begin position="7"/>
        <end position="62"/>
    </location>
</feature>
<comment type="caution">
    <text evidence="5">The sequence shown here is derived from an EMBL/GenBank/DDBJ whole genome shotgun (WGS) entry which is preliminary data.</text>
</comment>
<protein>
    <submittedName>
        <fullName evidence="5">CBS domain-containing protein</fullName>
    </submittedName>
</protein>
<dbReference type="SUPFAM" id="SSF55021">
    <property type="entry name" value="ACT-like"/>
    <property type="match status" value="1"/>
</dbReference>
<evidence type="ECO:0000259" key="3">
    <source>
        <dbReference type="PROSITE" id="PS51371"/>
    </source>
</evidence>
<dbReference type="AlphaFoldDB" id="A0A6I2GNS9"/>
<gene>
    <name evidence="5" type="ORF">GIY09_09810</name>
    <name evidence="4" type="ORF">GIY11_03460</name>
</gene>
<dbReference type="InterPro" id="IPR045865">
    <property type="entry name" value="ACT-like_dom_sf"/>
</dbReference>
<dbReference type="Pfam" id="PF00571">
    <property type="entry name" value="CBS"/>
    <property type="match status" value="2"/>
</dbReference>
<dbReference type="RefSeq" id="WP_153861510.1">
    <property type="nucleotide sequence ID" value="NZ_WJQR01000003.1"/>
</dbReference>
<evidence type="ECO:0000313" key="7">
    <source>
        <dbReference type="Proteomes" id="UP000469870"/>
    </source>
</evidence>
<evidence type="ECO:0000313" key="4">
    <source>
        <dbReference type="EMBL" id="MRI81067.1"/>
    </source>
</evidence>
<evidence type="ECO:0000313" key="6">
    <source>
        <dbReference type="Proteomes" id="UP000430975"/>
    </source>
</evidence>
<dbReference type="Proteomes" id="UP000430975">
    <property type="component" value="Unassembled WGS sequence"/>
</dbReference>
<evidence type="ECO:0000313" key="5">
    <source>
        <dbReference type="EMBL" id="MRI86138.1"/>
    </source>
</evidence>
<dbReference type="PROSITE" id="PS51371">
    <property type="entry name" value="CBS"/>
    <property type="match status" value="2"/>
</dbReference>
<reference evidence="6 7" key="1">
    <citation type="submission" date="2019-11" db="EMBL/GenBank/DDBJ databases">
        <title>Characterisation of Fundicoccus ignavus gen. nov. sp. nov., a novel genus of the family Aerococcaceae isolated from bulk tank milk.</title>
        <authorList>
            <person name="Siebert A."/>
            <person name="Huptas C."/>
            <person name="Wenning M."/>
            <person name="Scherer S."/>
            <person name="Doll E.V."/>
        </authorList>
    </citation>
    <scope>NUCLEOTIDE SEQUENCE [LARGE SCALE GENOMIC DNA]</scope>
    <source>
        <strain evidence="4 7">DSM 109653</strain>
        <strain evidence="5 6">WS4759</strain>
    </source>
</reference>
<proteinExistence type="predicted"/>
<keyword evidence="6" id="KW-1185">Reference proteome</keyword>
<name>A0A6I2GNS9_9LACT</name>
<dbReference type="InterPro" id="IPR051257">
    <property type="entry name" value="Diverse_CBS-Domain"/>
</dbReference>
<dbReference type="EMBL" id="WJQS01000009">
    <property type="protein sequence ID" value="MRI86138.1"/>
    <property type="molecule type" value="Genomic_DNA"/>
</dbReference>
<dbReference type="SMART" id="SM00116">
    <property type="entry name" value="CBS"/>
    <property type="match status" value="2"/>
</dbReference>
<dbReference type="CDD" id="cd02116">
    <property type="entry name" value="ACT"/>
    <property type="match status" value="1"/>
</dbReference>
<dbReference type="PANTHER" id="PTHR43080">
    <property type="entry name" value="CBS DOMAIN-CONTAINING PROTEIN CBSX3, MITOCHONDRIAL"/>
    <property type="match status" value="1"/>
</dbReference>